<evidence type="ECO:0000259" key="5">
    <source>
        <dbReference type="Pfam" id="PF03717"/>
    </source>
</evidence>
<dbReference type="Gene3D" id="3.90.1310.10">
    <property type="entry name" value="Penicillin-binding protein 2a (Domain 2)"/>
    <property type="match status" value="1"/>
</dbReference>
<dbReference type="PANTHER" id="PTHR30627">
    <property type="entry name" value="PEPTIDOGLYCAN D,D-TRANSPEPTIDASE"/>
    <property type="match status" value="1"/>
</dbReference>
<accession>A0A1F5G4W0</accession>
<dbReference type="SUPFAM" id="SSF56601">
    <property type="entry name" value="beta-lactamase/transpeptidase-like"/>
    <property type="match status" value="1"/>
</dbReference>
<dbReference type="InterPro" id="IPR012338">
    <property type="entry name" value="Beta-lactam/transpept-like"/>
</dbReference>
<dbReference type="GO" id="GO:0005886">
    <property type="term" value="C:plasma membrane"/>
    <property type="evidence" value="ECO:0007669"/>
    <property type="project" value="TreeGrafter"/>
</dbReference>
<evidence type="ECO:0000259" key="4">
    <source>
        <dbReference type="Pfam" id="PF00905"/>
    </source>
</evidence>
<evidence type="ECO:0000313" key="7">
    <source>
        <dbReference type="Proteomes" id="UP000179102"/>
    </source>
</evidence>
<dbReference type="Gene3D" id="3.30.450.330">
    <property type="match status" value="1"/>
</dbReference>
<feature type="domain" description="Penicillin-binding protein dimerisation" evidence="5">
    <location>
        <begin position="45"/>
        <end position="206"/>
    </location>
</feature>
<keyword evidence="3" id="KW-0812">Transmembrane</keyword>
<dbReference type="InterPro" id="IPR005311">
    <property type="entry name" value="PBP_dimer"/>
</dbReference>
<sequence length="581" mass="64897">MTLDRLKILKAIIFVTATLVILRLFYWQFISKINDTSQNLNQDEIPASRGEIYTSDNFPLVTNQEAFLFYGKPKEIENPKESAVKLAPFLISEKFATREAELTDDEKKQKKDEIKKQEESLYKKFTEKYLYWVQIARKIPLATKQKIENLQITGFGFENDEKRLYPEASMGAQFLGFVGSDKLGRDTGYFGLEGYYDNKLRGKPGRLGQDTDPFGLPILVREFRPLASHKGESLHLSINRAIQFMVEDKLKTAVEKYGAKDGTVIVADPKTGKILALATYPAYNPANWQGYDENLYKNKAVADTYEPGSTFKLITMSAAIDLGVVKPNTKCNICTGPRQIGGFEISTWNKKYYPDSTMTEVIQHSDNIGMTFVAEKLGVDKFYDYLSRFGFGKLTNIDLQEESPGSIRDKKDWRPIDLATASFGQGIAVTPIQMIQATAAIANGGKLISPKIVEKIDSSEDEAIVKPEETRQVISPQTAAQITEMMVYAVEKGEARAFAPKGYRIAGKTGTAQIPVAGHYDPNKTIASFIGFAPANNPKFVMLVRFTEPSSSVFGSETAAPTFFSISKEIFNYFGISPTEK</sequence>
<organism evidence="6 7">
    <name type="scientific">Candidatus Curtissbacteria bacterium RIFCSPHIGHO2_01_FULL_41_11</name>
    <dbReference type="NCBI Taxonomy" id="1797711"/>
    <lineage>
        <taxon>Bacteria</taxon>
        <taxon>Candidatus Curtissiibacteriota</taxon>
    </lineage>
</organism>
<dbReference type="GO" id="GO:0008658">
    <property type="term" value="F:penicillin binding"/>
    <property type="evidence" value="ECO:0007669"/>
    <property type="project" value="InterPro"/>
</dbReference>
<dbReference type="AlphaFoldDB" id="A0A1F5G4W0"/>
<dbReference type="GO" id="GO:0071555">
    <property type="term" value="P:cell wall organization"/>
    <property type="evidence" value="ECO:0007669"/>
    <property type="project" value="TreeGrafter"/>
</dbReference>
<evidence type="ECO:0000313" key="6">
    <source>
        <dbReference type="EMBL" id="OGD86887.1"/>
    </source>
</evidence>
<dbReference type="EMBL" id="MFAZ01000027">
    <property type="protein sequence ID" value="OGD86887.1"/>
    <property type="molecule type" value="Genomic_DNA"/>
</dbReference>
<evidence type="ECO:0000256" key="3">
    <source>
        <dbReference type="SAM" id="Phobius"/>
    </source>
</evidence>
<evidence type="ECO:0008006" key="8">
    <source>
        <dbReference type="Google" id="ProtNLM"/>
    </source>
</evidence>
<reference evidence="6 7" key="1">
    <citation type="journal article" date="2016" name="Nat. Commun.">
        <title>Thousands of microbial genomes shed light on interconnected biogeochemical processes in an aquifer system.</title>
        <authorList>
            <person name="Anantharaman K."/>
            <person name="Brown C.T."/>
            <person name="Hug L.A."/>
            <person name="Sharon I."/>
            <person name="Castelle C.J."/>
            <person name="Probst A.J."/>
            <person name="Thomas B.C."/>
            <person name="Singh A."/>
            <person name="Wilkins M.J."/>
            <person name="Karaoz U."/>
            <person name="Brodie E.L."/>
            <person name="Williams K.H."/>
            <person name="Hubbard S.S."/>
            <person name="Banfield J.F."/>
        </authorList>
    </citation>
    <scope>NUCLEOTIDE SEQUENCE [LARGE SCALE GENOMIC DNA]</scope>
</reference>
<evidence type="ECO:0000256" key="2">
    <source>
        <dbReference type="ARBA" id="ARBA00023136"/>
    </source>
</evidence>
<evidence type="ECO:0000256" key="1">
    <source>
        <dbReference type="ARBA" id="ARBA00004370"/>
    </source>
</evidence>
<feature type="domain" description="Penicillin-binding protein transpeptidase" evidence="4">
    <location>
        <begin position="262"/>
        <end position="566"/>
    </location>
</feature>
<keyword evidence="3" id="KW-1133">Transmembrane helix</keyword>
<dbReference type="InterPro" id="IPR050515">
    <property type="entry name" value="Beta-lactam/transpept"/>
</dbReference>
<comment type="subcellular location">
    <subcellularLocation>
        <location evidence="1">Membrane</location>
    </subcellularLocation>
</comment>
<dbReference type="Gene3D" id="3.40.710.10">
    <property type="entry name" value="DD-peptidase/beta-lactamase superfamily"/>
    <property type="match status" value="1"/>
</dbReference>
<dbReference type="Proteomes" id="UP000179102">
    <property type="component" value="Unassembled WGS sequence"/>
</dbReference>
<proteinExistence type="predicted"/>
<dbReference type="Pfam" id="PF03717">
    <property type="entry name" value="PBP_dimer"/>
    <property type="match status" value="1"/>
</dbReference>
<gene>
    <name evidence="6" type="ORF">A2870_03280</name>
</gene>
<keyword evidence="2 3" id="KW-0472">Membrane</keyword>
<dbReference type="Pfam" id="PF00905">
    <property type="entry name" value="Transpeptidase"/>
    <property type="match status" value="1"/>
</dbReference>
<dbReference type="PANTHER" id="PTHR30627:SF1">
    <property type="entry name" value="PEPTIDOGLYCAN D,D-TRANSPEPTIDASE FTSI"/>
    <property type="match status" value="1"/>
</dbReference>
<protein>
    <recommendedName>
        <fullName evidence="8">Penicillin-binding protein transpeptidase domain-containing protein</fullName>
    </recommendedName>
</protein>
<comment type="caution">
    <text evidence="6">The sequence shown here is derived from an EMBL/GenBank/DDBJ whole genome shotgun (WGS) entry which is preliminary data.</text>
</comment>
<dbReference type="InterPro" id="IPR001460">
    <property type="entry name" value="PCN-bd_Tpept"/>
</dbReference>
<dbReference type="SUPFAM" id="SSF56519">
    <property type="entry name" value="Penicillin binding protein dimerisation domain"/>
    <property type="match status" value="1"/>
</dbReference>
<name>A0A1F5G4W0_9BACT</name>
<dbReference type="STRING" id="1797711.A2870_03280"/>
<feature type="transmembrane region" description="Helical" evidence="3">
    <location>
        <begin position="12"/>
        <end position="30"/>
    </location>
</feature>
<dbReference type="InterPro" id="IPR036138">
    <property type="entry name" value="PBP_dimer_sf"/>
</dbReference>